<dbReference type="AlphaFoldDB" id="A0A2H0CFS0"/>
<dbReference type="GO" id="GO:0046872">
    <property type="term" value="F:metal ion binding"/>
    <property type="evidence" value="ECO:0007669"/>
    <property type="project" value="InterPro"/>
</dbReference>
<dbReference type="GO" id="GO:0005524">
    <property type="term" value="F:ATP binding"/>
    <property type="evidence" value="ECO:0007669"/>
    <property type="project" value="UniProtKB-UniRule"/>
</dbReference>
<dbReference type="InterPro" id="IPR020562">
    <property type="entry name" value="PRibGlycinamide_synth_N"/>
</dbReference>
<evidence type="ECO:0000256" key="10">
    <source>
        <dbReference type="ARBA" id="ARBA00042242"/>
    </source>
</evidence>
<accession>A0A2H0CFS0</accession>
<keyword evidence="6 13" id="KW-0547">Nucleotide-binding</keyword>
<evidence type="ECO:0000256" key="2">
    <source>
        <dbReference type="ARBA" id="ARBA00001946"/>
    </source>
</evidence>
<evidence type="ECO:0000256" key="4">
    <source>
        <dbReference type="ARBA" id="ARBA00013255"/>
    </source>
</evidence>
<evidence type="ECO:0000256" key="5">
    <source>
        <dbReference type="ARBA" id="ARBA00022598"/>
    </source>
</evidence>
<dbReference type="PANTHER" id="PTHR43472">
    <property type="entry name" value="PHOSPHORIBOSYLAMINE--GLYCINE LIGASE"/>
    <property type="match status" value="1"/>
</dbReference>
<evidence type="ECO:0000256" key="7">
    <source>
        <dbReference type="ARBA" id="ARBA00022755"/>
    </source>
</evidence>
<dbReference type="InterPro" id="IPR020560">
    <property type="entry name" value="PRibGlycinamide_synth_C-dom"/>
</dbReference>
<dbReference type="GO" id="GO:0009113">
    <property type="term" value="P:purine nucleobase biosynthetic process"/>
    <property type="evidence" value="ECO:0007669"/>
    <property type="project" value="InterPro"/>
</dbReference>
<feature type="domain" description="ATP-grasp" evidence="14">
    <location>
        <begin position="112"/>
        <end position="325"/>
    </location>
</feature>
<dbReference type="SMART" id="SM01210">
    <property type="entry name" value="GARS_C"/>
    <property type="match status" value="1"/>
</dbReference>
<protein>
    <recommendedName>
        <fullName evidence="4 12">Phosphoribosylamine--glycine ligase</fullName>
        <ecNumber evidence="4 12">6.3.4.13</ecNumber>
    </recommendedName>
    <alternativeName>
        <fullName evidence="12">GARS</fullName>
    </alternativeName>
    <alternativeName>
        <fullName evidence="10 12">Glycinamide ribonucleotide synthetase</fullName>
    </alternativeName>
    <alternativeName>
        <fullName evidence="11 12">Phosphoribosylglycinamide synthetase</fullName>
    </alternativeName>
</protein>
<dbReference type="Pfam" id="PF02844">
    <property type="entry name" value="GARS_N"/>
    <property type="match status" value="1"/>
</dbReference>
<dbReference type="InterPro" id="IPR016185">
    <property type="entry name" value="PreATP-grasp_dom_sf"/>
</dbReference>
<reference evidence="15 16" key="1">
    <citation type="submission" date="2017-09" db="EMBL/GenBank/DDBJ databases">
        <title>Depth-based differentiation of microbial function through sediment-hosted aquifers and enrichment of novel symbionts in the deep terrestrial subsurface.</title>
        <authorList>
            <person name="Probst A.J."/>
            <person name="Ladd B."/>
            <person name="Jarett J.K."/>
            <person name="Geller-Mcgrath D.E."/>
            <person name="Sieber C.M."/>
            <person name="Emerson J.B."/>
            <person name="Anantharaman K."/>
            <person name="Thomas B.C."/>
            <person name="Malmstrom R."/>
            <person name="Stieglmeier M."/>
            <person name="Klingl A."/>
            <person name="Woyke T."/>
            <person name="Ryan C.M."/>
            <person name="Banfield J.F."/>
        </authorList>
    </citation>
    <scope>NUCLEOTIDE SEQUENCE [LARGE SCALE GENOMIC DNA]</scope>
    <source>
        <strain evidence="15">CG22_combo_CG10-13_8_21_14_all_32_8</strain>
    </source>
</reference>
<evidence type="ECO:0000256" key="6">
    <source>
        <dbReference type="ARBA" id="ARBA00022741"/>
    </source>
</evidence>
<gene>
    <name evidence="12" type="primary">purD</name>
    <name evidence="15" type="ORF">COW91_03160</name>
</gene>
<evidence type="ECO:0000256" key="3">
    <source>
        <dbReference type="ARBA" id="ARBA00005174"/>
    </source>
</evidence>
<evidence type="ECO:0000256" key="11">
    <source>
        <dbReference type="ARBA" id="ARBA00042864"/>
    </source>
</evidence>
<dbReference type="Pfam" id="PF01071">
    <property type="entry name" value="GARS_A"/>
    <property type="match status" value="1"/>
</dbReference>
<dbReference type="HAMAP" id="MF_00138">
    <property type="entry name" value="GARS"/>
    <property type="match status" value="1"/>
</dbReference>
<evidence type="ECO:0000256" key="13">
    <source>
        <dbReference type="PROSITE-ProRule" id="PRU00409"/>
    </source>
</evidence>
<evidence type="ECO:0000256" key="9">
    <source>
        <dbReference type="ARBA" id="ARBA00038345"/>
    </source>
</evidence>
<comment type="similarity">
    <text evidence="9 12">Belongs to the GARS family.</text>
</comment>
<proteinExistence type="inferred from homology"/>
<dbReference type="Pfam" id="PF02843">
    <property type="entry name" value="GARS_C"/>
    <property type="match status" value="1"/>
</dbReference>
<keyword evidence="8 13" id="KW-0067">ATP-binding</keyword>
<comment type="caution">
    <text evidence="15">The sequence shown here is derived from an EMBL/GenBank/DDBJ whole genome shotgun (WGS) entry which is preliminary data.</text>
</comment>
<dbReference type="NCBIfam" id="TIGR00877">
    <property type="entry name" value="purD"/>
    <property type="match status" value="1"/>
</dbReference>
<evidence type="ECO:0000313" key="16">
    <source>
        <dbReference type="Proteomes" id="UP000229176"/>
    </source>
</evidence>
<dbReference type="InterPro" id="IPR011761">
    <property type="entry name" value="ATP-grasp"/>
</dbReference>
<dbReference type="GO" id="GO:0004637">
    <property type="term" value="F:phosphoribosylamine-glycine ligase activity"/>
    <property type="evidence" value="ECO:0007669"/>
    <property type="project" value="UniProtKB-UniRule"/>
</dbReference>
<dbReference type="FunFam" id="3.90.600.10:FF:000001">
    <property type="entry name" value="Trifunctional purine biosynthetic protein adenosine-3"/>
    <property type="match status" value="1"/>
</dbReference>
<dbReference type="InterPro" id="IPR020561">
    <property type="entry name" value="PRibGlycinamid_synth_ATP-grasp"/>
</dbReference>
<dbReference type="EC" id="6.3.4.13" evidence="4 12"/>
<dbReference type="Gene3D" id="3.40.50.20">
    <property type="match status" value="1"/>
</dbReference>
<dbReference type="PROSITE" id="PS50975">
    <property type="entry name" value="ATP_GRASP"/>
    <property type="match status" value="1"/>
</dbReference>
<dbReference type="GO" id="GO:0006189">
    <property type="term" value="P:'de novo' IMP biosynthetic process"/>
    <property type="evidence" value="ECO:0007669"/>
    <property type="project" value="UniProtKB-UniRule"/>
</dbReference>
<dbReference type="InterPro" id="IPR011054">
    <property type="entry name" value="Rudment_hybrid_motif"/>
</dbReference>
<dbReference type="SUPFAM" id="SSF52440">
    <property type="entry name" value="PreATP-grasp domain"/>
    <property type="match status" value="1"/>
</dbReference>
<dbReference type="SMART" id="SM01209">
    <property type="entry name" value="GARS_A"/>
    <property type="match status" value="1"/>
</dbReference>
<dbReference type="EMBL" id="PCTI01000053">
    <property type="protein sequence ID" value="PIP68742.1"/>
    <property type="molecule type" value="Genomic_DNA"/>
</dbReference>
<dbReference type="InterPro" id="IPR037123">
    <property type="entry name" value="PRibGlycinamide_synth_C_sf"/>
</dbReference>
<comment type="cofactor">
    <cofactor evidence="2">
        <name>Mg(2+)</name>
        <dbReference type="ChEBI" id="CHEBI:18420"/>
    </cofactor>
</comment>
<sequence length="433" mass="47481">MNDKKQKILIIGSGGREHAIGWKIAQSPMCGEIYFAPGNAGTLKIGINVDIKAVDIKSLIEFVKKEQINLTLAIPDDPLALGIVDEFQKEGLKIFGPTKSAARLESSKAYAKNFMQKYNLPTARFGVFSSLDDAIFYVKKQSLPIVIKASGLALGKGVIIAKTEEEAFKALEDILVKKVFGEAGNEVVIEEFLSGPEISIHAFSDGKSYSIFPTSQDHKRALEGDTGLNTGGMGTVAPLPRQRNGQAFVTEKLNKEIEENIVKATLSGMVEEKNIYSGVLYPGLLLTKDGPKILEYNARFGDPETETYMRLLETDLLEIINACVDQKLDKVKINWRPIFACTIMLVSGGYPGPYEKEKIIKGIEEAELEKDIVVFHAGTKVENNNLVTNGGRVLGVSAVGKNLEEALKKAYEAVNKISFEGMQYRKDIGKKAL</sequence>
<organism evidence="15 16">
    <name type="scientific">Candidatus Nomurabacteria bacterium CG22_combo_CG10-13_8_21_14_all_32_8</name>
    <dbReference type="NCBI Taxonomy" id="1974732"/>
    <lineage>
        <taxon>Bacteria</taxon>
        <taxon>Candidatus Nomuraibacteriota</taxon>
    </lineage>
</organism>
<dbReference type="InterPro" id="IPR020559">
    <property type="entry name" value="PRibGlycinamide_synth_CS"/>
</dbReference>
<evidence type="ECO:0000259" key="14">
    <source>
        <dbReference type="PROSITE" id="PS50975"/>
    </source>
</evidence>
<dbReference type="PANTHER" id="PTHR43472:SF1">
    <property type="entry name" value="PHOSPHORIBOSYLAMINE--GLYCINE LIGASE, CHLOROPLASTIC"/>
    <property type="match status" value="1"/>
</dbReference>
<dbReference type="Gene3D" id="3.30.470.20">
    <property type="entry name" value="ATP-grasp fold, B domain"/>
    <property type="match status" value="1"/>
</dbReference>
<name>A0A2H0CFS0_9BACT</name>
<dbReference type="Gene3D" id="3.30.1490.20">
    <property type="entry name" value="ATP-grasp fold, A domain"/>
    <property type="match status" value="1"/>
</dbReference>
<dbReference type="SUPFAM" id="SSF51246">
    <property type="entry name" value="Rudiment single hybrid motif"/>
    <property type="match status" value="1"/>
</dbReference>
<comment type="cofactor">
    <cofactor evidence="1">
        <name>Mn(2+)</name>
        <dbReference type="ChEBI" id="CHEBI:29035"/>
    </cofactor>
</comment>
<evidence type="ECO:0000313" key="15">
    <source>
        <dbReference type="EMBL" id="PIP68742.1"/>
    </source>
</evidence>
<comment type="catalytic activity">
    <reaction evidence="12">
        <text>5-phospho-beta-D-ribosylamine + glycine + ATP = N(1)-(5-phospho-beta-D-ribosyl)glycinamide + ADP + phosphate + H(+)</text>
        <dbReference type="Rhea" id="RHEA:17453"/>
        <dbReference type="ChEBI" id="CHEBI:15378"/>
        <dbReference type="ChEBI" id="CHEBI:30616"/>
        <dbReference type="ChEBI" id="CHEBI:43474"/>
        <dbReference type="ChEBI" id="CHEBI:57305"/>
        <dbReference type="ChEBI" id="CHEBI:58681"/>
        <dbReference type="ChEBI" id="CHEBI:143788"/>
        <dbReference type="ChEBI" id="CHEBI:456216"/>
        <dbReference type="EC" id="6.3.4.13"/>
    </reaction>
</comment>
<evidence type="ECO:0000256" key="12">
    <source>
        <dbReference type="HAMAP-Rule" id="MF_00138"/>
    </source>
</evidence>
<keyword evidence="7 12" id="KW-0658">Purine biosynthesis</keyword>
<evidence type="ECO:0000256" key="8">
    <source>
        <dbReference type="ARBA" id="ARBA00022840"/>
    </source>
</evidence>
<dbReference type="FunFam" id="3.30.1490.20:FF:000006">
    <property type="entry name" value="phosphoribosylamine--glycine ligase, chloroplastic-like"/>
    <property type="match status" value="1"/>
</dbReference>
<dbReference type="Proteomes" id="UP000229176">
    <property type="component" value="Unassembled WGS sequence"/>
</dbReference>
<evidence type="ECO:0000256" key="1">
    <source>
        <dbReference type="ARBA" id="ARBA00001936"/>
    </source>
</evidence>
<dbReference type="SUPFAM" id="SSF56059">
    <property type="entry name" value="Glutathione synthetase ATP-binding domain-like"/>
    <property type="match status" value="1"/>
</dbReference>
<keyword evidence="5 12" id="KW-0436">Ligase</keyword>
<dbReference type="InterPro" id="IPR000115">
    <property type="entry name" value="PRibGlycinamide_synth"/>
</dbReference>
<dbReference type="InterPro" id="IPR013815">
    <property type="entry name" value="ATP_grasp_subdomain_1"/>
</dbReference>
<dbReference type="Gene3D" id="3.90.600.10">
    <property type="entry name" value="Phosphoribosylglycinamide synthetase, C-terminal domain"/>
    <property type="match status" value="1"/>
</dbReference>
<dbReference type="PROSITE" id="PS00184">
    <property type="entry name" value="GARS"/>
    <property type="match status" value="1"/>
</dbReference>
<dbReference type="UniPathway" id="UPA00074">
    <property type="reaction ID" value="UER00125"/>
</dbReference>
<comment type="pathway">
    <text evidence="3 12">Purine metabolism; IMP biosynthesis via de novo pathway; N(1)-(5-phospho-D-ribosyl)glycinamide from 5-phospho-alpha-D-ribose 1-diphosphate: step 2/2.</text>
</comment>